<dbReference type="Gene3D" id="2.60.40.10">
    <property type="entry name" value="Immunoglobulins"/>
    <property type="match status" value="1"/>
</dbReference>
<comment type="caution">
    <text evidence="2">The sequence shown here is derived from an EMBL/GenBank/DDBJ whole genome shotgun (WGS) entry which is preliminary data.</text>
</comment>
<dbReference type="SUPFAM" id="SSF48726">
    <property type="entry name" value="Immunoglobulin"/>
    <property type="match status" value="1"/>
</dbReference>
<evidence type="ECO:0000256" key="1">
    <source>
        <dbReference type="SAM" id="SignalP"/>
    </source>
</evidence>
<gene>
    <name evidence="2" type="ORF">HOLleu_27100</name>
</gene>
<dbReference type="AlphaFoldDB" id="A0A9Q1BPT1"/>
<dbReference type="InterPro" id="IPR036179">
    <property type="entry name" value="Ig-like_dom_sf"/>
</dbReference>
<protein>
    <recommendedName>
        <fullName evidence="4">Ig-like domain-containing protein</fullName>
    </recommendedName>
</protein>
<organism evidence="2 3">
    <name type="scientific">Holothuria leucospilota</name>
    <name type="common">Black long sea cucumber</name>
    <name type="synonym">Mertensiothuria leucospilota</name>
    <dbReference type="NCBI Taxonomy" id="206669"/>
    <lineage>
        <taxon>Eukaryota</taxon>
        <taxon>Metazoa</taxon>
        <taxon>Echinodermata</taxon>
        <taxon>Eleutherozoa</taxon>
        <taxon>Echinozoa</taxon>
        <taxon>Holothuroidea</taxon>
        <taxon>Aspidochirotacea</taxon>
        <taxon>Aspidochirotida</taxon>
        <taxon>Holothuriidae</taxon>
        <taxon>Holothuria</taxon>
    </lineage>
</organism>
<proteinExistence type="predicted"/>
<evidence type="ECO:0000313" key="2">
    <source>
        <dbReference type="EMBL" id="KAJ8030632.1"/>
    </source>
</evidence>
<evidence type="ECO:0000313" key="3">
    <source>
        <dbReference type="Proteomes" id="UP001152320"/>
    </source>
</evidence>
<dbReference type="Proteomes" id="UP001152320">
    <property type="component" value="Chromosome 13"/>
</dbReference>
<reference evidence="2" key="1">
    <citation type="submission" date="2021-10" db="EMBL/GenBank/DDBJ databases">
        <title>Tropical sea cucumber genome reveals ecological adaptation and Cuvierian tubules defense mechanism.</title>
        <authorList>
            <person name="Chen T."/>
        </authorList>
    </citation>
    <scope>NUCLEOTIDE SEQUENCE</scope>
    <source>
        <strain evidence="2">Nanhai2018</strain>
        <tissue evidence="2">Muscle</tissue>
    </source>
</reference>
<dbReference type="EMBL" id="JAIZAY010000013">
    <property type="protein sequence ID" value="KAJ8030632.1"/>
    <property type="molecule type" value="Genomic_DNA"/>
</dbReference>
<feature type="signal peptide" evidence="1">
    <location>
        <begin position="1"/>
        <end position="26"/>
    </location>
</feature>
<feature type="chain" id="PRO_5040245607" description="Ig-like domain-containing protein" evidence="1">
    <location>
        <begin position="27"/>
        <end position="152"/>
    </location>
</feature>
<name>A0A9Q1BPT1_HOLLE</name>
<keyword evidence="3" id="KW-1185">Reference proteome</keyword>
<dbReference type="InterPro" id="IPR013783">
    <property type="entry name" value="Ig-like_fold"/>
</dbReference>
<keyword evidence="1" id="KW-0732">Signal</keyword>
<accession>A0A9Q1BPT1</accession>
<evidence type="ECO:0008006" key="4">
    <source>
        <dbReference type="Google" id="ProtNLM"/>
    </source>
</evidence>
<sequence>MTLLGRPVSNRPILLLLLSFVCSVTLEVLETCPAIVFGGLLGGNTHFNCNITDVSNAGWRRNKKEVFAGNSDLSQYDNVRVSRHNYSLFVDPIYWADEGIYQCTNFNIVVSTYCLYVTSRKPYQHFKRKRSWSYIDNKTLRFKGTTVVQSPF</sequence>